<protein>
    <submittedName>
        <fullName evidence="1">Uncharacterized protein</fullName>
    </submittedName>
</protein>
<accession>A0A392M166</accession>
<sequence length="76" mass="8323">MGRLKLGVDSADLVLPLHKAARPELQSDKAKLVNLNKALCNSITQKVASTALKTCIHALTDDRKLMFILCTTAIYQ</sequence>
<evidence type="ECO:0000313" key="2">
    <source>
        <dbReference type="Proteomes" id="UP000265520"/>
    </source>
</evidence>
<proteinExistence type="predicted"/>
<name>A0A392M166_9FABA</name>
<organism evidence="1 2">
    <name type="scientific">Trifolium medium</name>
    <dbReference type="NCBI Taxonomy" id="97028"/>
    <lineage>
        <taxon>Eukaryota</taxon>
        <taxon>Viridiplantae</taxon>
        <taxon>Streptophyta</taxon>
        <taxon>Embryophyta</taxon>
        <taxon>Tracheophyta</taxon>
        <taxon>Spermatophyta</taxon>
        <taxon>Magnoliopsida</taxon>
        <taxon>eudicotyledons</taxon>
        <taxon>Gunneridae</taxon>
        <taxon>Pentapetalae</taxon>
        <taxon>rosids</taxon>
        <taxon>fabids</taxon>
        <taxon>Fabales</taxon>
        <taxon>Fabaceae</taxon>
        <taxon>Papilionoideae</taxon>
        <taxon>50 kb inversion clade</taxon>
        <taxon>NPAAA clade</taxon>
        <taxon>Hologalegina</taxon>
        <taxon>IRL clade</taxon>
        <taxon>Trifolieae</taxon>
        <taxon>Trifolium</taxon>
    </lineage>
</organism>
<gene>
    <name evidence="1" type="ORF">A2U01_0001818</name>
</gene>
<dbReference type="AlphaFoldDB" id="A0A392M166"/>
<dbReference type="EMBL" id="LXQA010001804">
    <property type="protein sequence ID" value="MCH81040.1"/>
    <property type="molecule type" value="Genomic_DNA"/>
</dbReference>
<evidence type="ECO:0000313" key="1">
    <source>
        <dbReference type="EMBL" id="MCH81040.1"/>
    </source>
</evidence>
<reference evidence="1 2" key="1">
    <citation type="journal article" date="2018" name="Front. Plant Sci.">
        <title>Red Clover (Trifolium pratense) and Zigzag Clover (T. medium) - A Picture of Genomic Similarities and Differences.</title>
        <authorList>
            <person name="Dluhosova J."/>
            <person name="Istvanek J."/>
            <person name="Nedelnik J."/>
            <person name="Repkova J."/>
        </authorList>
    </citation>
    <scope>NUCLEOTIDE SEQUENCE [LARGE SCALE GENOMIC DNA]</scope>
    <source>
        <strain evidence="2">cv. 10/8</strain>
        <tissue evidence="1">Leaf</tissue>
    </source>
</reference>
<dbReference type="Proteomes" id="UP000265520">
    <property type="component" value="Unassembled WGS sequence"/>
</dbReference>
<comment type="caution">
    <text evidence="1">The sequence shown here is derived from an EMBL/GenBank/DDBJ whole genome shotgun (WGS) entry which is preliminary data.</text>
</comment>
<keyword evidence="2" id="KW-1185">Reference proteome</keyword>